<protein>
    <submittedName>
        <fullName evidence="1">Uncharacterized protein</fullName>
    </submittedName>
</protein>
<evidence type="ECO:0000313" key="2">
    <source>
        <dbReference type="Proteomes" id="UP000499080"/>
    </source>
</evidence>
<evidence type="ECO:0000313" key="1">
    <source>
        <dbReference type="EMBL" id="GBO10663.1"/>
    </source>
</evidence>
<keyword evidence="2" id="KW-1185">Reference proteome</keyword>
<comment type="caution">
    <text evidence="1">The sequence shown here is derived from an EMBL/GenBank/DDBJ whole genome shotgun (WGS) entry which is preliminary data.</text>
</comment>
<gene>
    <name evidence="1" type="ORF">AVEN_50178_1</name>
</gene>
<dbReference type="Proteomes" id="UP000499080">
    <property type="component" value="Unassembled WGS sequence"/>
</dbReference>
<accession>A0A4Y2UDS7</accession>
<sequence>MSPATLPLREASVMSCGVVYIRPHASTRCYAIRWFPTYIRRYAALRHTGSHDVMSPAIRRHVTYALRLSTACRSYVAYVYRHAQQRYAALRHQRHTLSLPYHVILYIPFTRRRYHYIAALLTEPITRTIRPWLYALRRPTWFVKG</sequence>
<dbReference type="AlphaFoldDB" id="A0A4Y2UDS7"/>
<name>A0A4Y2UDS7_ARAVE</name>
<organism evidence="1 2">
    <name type="scientific">Araneus ventricosus</name>
    <name type="common">Orbweaver spider</name>
    <name type="synonym">Epeira ventricosa</name>
    <dbReference type="NCBI Taxonomy" id="182803"/>
    <lineage>
        <taxon>Eukaryota</taxon>
        <taxon>Metazoa</taxon>
        <taxon>Ecdysozoa</taxon>
        <taxon>Arthropoda</taxon>
        <taxon>Chelicerata</taxon>
        <taxon>Arachnida</taxon>
        <taxon>Araneae</taxon>
        <taxon>Araneomorphae</taxon>
        <taxon>Entelegynae</taxon>
        <taxon>Araneoidea</taxon>
        <taxon>Araneidae</taxon>
        <taxon>Araneus</taxon>
    </lineage>
</organism>
<reference evidence="1 2" key="1">
    <citation type="journal article" date="2019" name="Sci. Rep.">
        <title>Orb-weaving spider Araneus ventricosus genome elucidates the spidroin gene catalogue.</title>
        <authorList>
            <person name="Kono N."/>
            <person name="Nakamura H."/>
            <person name="Ohtoshi R."/>
            <person name="Moran D.A.P."/>
            <person name="Shinohara A."/>
            <person name="Yoshida Y."/>
            <person name="Fujiwara M."/>
            <person name="Mori M."/>
            <person name="Tomita M."/>
            <person name="Arakawa K."/>
        </authorList>
    </citation>
    <scope>NUCLEOTIDE SEQUENCE [LARGE SCALE GENOMIC DNA]</scope>
</reference>
<dbReference type="EMBL" id="BGPR01035711">
    <property type="protein sequence ID" value="GBO10663.1"/>
    <property type="molecule type" value="Genomic_DNA"/>
</dbReference>
<proteinExistence type="predicted"/>